<feature type="compositionally biased region" description="Basic and acidic residues" evidence="19">
    <location>
        <begin position="14"/>
        <end position="32"/>
    </location>
</feature>
<dbReference type="GeneID" id="117369205"/>
<organism evidence="21 22">
    <name type="scientific">Geotrypetes seraphini</name>
    <name type="common">Gaboon caecilian</name>
    <name type="synonym">Caecilia seraphini</name>
    <dbReference type="NCBI Taxonomy" id="260995"/>
    <lineage>
        <taxon>Eukaryota</taxon>
        <taxon>Metazoa</taxon>
        <taxon>Chordata</taxon>
        <taxon>Craniata</taxon>
        <taxon>Vertebrata</taxon>
        <taxon>Euteleostomi</taxon>
        <taxon>Amphibia</taxon>
        <taxon>Gymnophiona</taxon>
        <taxon>Geotrypetes</taxon>
    </lineage>
</organism>
<reference evidence="22" key="1">
    <citation type="submission" date="2025-08" db="UniProtKB">
        <authorList>
            <consortium name="RefSeq"/>
        </authorList>
    </citation>
    <scope>IDENTIFICATION</scope>
</reference>
<evidence type="ECO:0000256" key="10">
    <source>
        <dbReference type="ARBA" id="ARBA00023159"/>
    </source>
</evidence>
<dbReference type="FunFam" id="3.30.70.330:FF:000373">
    <property type="entry name" value="RNA-binding protein 39 isoform X4"/>
    <property type="match status" value="1"/>
</dbReference>
<dbReference type="SUPFAM" id="SSF54928">
    <property type="entry name" value="RNA-binding domain, RBD"/>
    <property type="match status" value="2"/>
</dbReference>
<keyword evidence="3" id="KW-0597">Phosphoprotein</keyword>
<dbReference type="AlphaFoldDB" id="A0A6P8SYZ5"/>
<feature type="compositionally biased region" description="Basic and acidic residues" evidence="19">
    <location>
        <begin position="130"/>
        <end position="142"/>
    </location>
</feature>
<dbReference type="GO" id="GO:0008380">
    <property type="term" value="P:RNA splicing"/>
    <property type="evidence" value="ECO:0007669"/>
    <property type="project" value="UniProtKB-KW"/>
</dbReference>
<accession>A0A6P8SYZ5</accession>
<dbReference type="GO" id="GO:0006397">
    <property type="term" value="P:mRNA processing"/>
    <property type="evidence" value="ECO:0007669"/>
    <property type="project" value="UniProtKB-KW"/>
</dbReference>
<dbReference type="PROSITE" id="PS50102">
    <property type="entry name" value="RRM"/>
    <property type="match status" value="2"/>
</dbReference>
<evidence type="ECO:0000259" key="20">
    <source>
        <dbReference type="PROSITE" id="PS50102"/>
    </source>
</evidence>
<dbReference type="CDD" id="cd12284">
    <property type="entry name" value="RRM2_RBM23_RBM39"/>
    <property type="match status" value="1"/>
</dbReference>
<keyword evidence="6" id="KW-0832">Ubl conjugation</keyword>
<dbReference type="InterPro" id="IPR012677">
    <property type="entry name" value="Nucleotide-bd_a/b_plait_sf"/>
</dbReference>
<evidence type="ECO:0000256" key="19">
    <source>
        <dbReference type="SAM" id="MobiDB-lite"/>
    </source>
</evidence>
<evidence type="ECO:0000256" key="5">
    <source>
        <dbReference type="ARBA" id="ARBA00022737"/>
    </source>
</evidence>
<evidence type="ECO:0000256" key="14">
    <source>
        <dbReference type="ARBA" id="ARBA00056518"/>
    </source>
</evidence>
<dbReference type="FunFam" id="3.30.70.330:FF:000080">
    <property type="entry name" value="RNA-binding protein 39 isoform X1"/>
    <property type="match status" value="1"/>
</dbReference>
<evidence type="ECO:0000256" key="12">
    <source>
        <dbReference type="ARBA" id="ARBA00023187"/>
    </source>
</evidence>
<evidence type="ECO:0000256" key="15">
    <source>
        <dbReference type="ARBA" id="ARBA00061818"/>
    </source>
</evidence>
<evidence type="ECO:0000256" key="6">
    <source>
        <dbReference type="ARBA" id="ARBA00022843"/>
    </source>
</evidence>
<dbReference type="InterPro" id="IPR000504">
    <property type="entry name" value="RRM_dom"/>
</dbReference>
<dbReference type="Proteomes" id="UP000515159">
    <property type="component" value="Chromosome 11"/>
</dbReference>
<evidence type="ECO:0000256" key="11">
    <source>
        <dbReference type="ARBA" id="ARBA00023163"/>
    </source>
</evidence>
<name>A0A6P8SYZ5_GEOSA</name>
<evidence type="ECO:0000313" key="22">
    <source>
        <dbReference type="RefSeq" id="XP_033819281.1"/>
    </source>
</evidence>
<evidence type="ECO:0000256" key="18">
    <source>
        <dbReference type="PROSITE-ProRule" id="PRU00176"/>
    </source>
</evidence>
<feature type="domain" description="RRM" evidence="20">
    <location>
        <begin position="249"/>
        <end position="327"/>
    </location>
</feature>
<dbReference type="FunFam" id="3.30.70.330:FF:000090">
    <property type="entry name" value="RNA-binding protein 39 isoform X1"/>
    <property type="match status" value="1"/>
</dbReference>
<evidence type="ECO:0000256" key="4">
    <source>
        <dbReference type="ARBA" id="ARBA00022664"/>
    </source>
</evidence>
<keyword evidence="13" id="KW-0539">Nucleus</keyword>
<keyword evidence="2" id="KW-1017">Isopeptide bond</keyword>
<feature type="compositionally biased region" description="Basic residues" evidence="19">
    <location>
        <begin position="64"/>
        <end position="95"/>
    </location>
</feature>
<dbReference type="GO" id="GO:0051252">
    <property type="term" value="P:regulation of RNA metabolic process"/>
    <property type="evidence" value="ECO:0007669"/>
    <property type="project" value="UniProtKB-ARBA"/>
</dbReference>
<feature type="compositionally biased region" description="Basic residues" evidence="19">
    <location>
        <begin position="33"/>
        <end position="56"/>
    </location>
</feature>
<comment type="function">
    <text evidence="14">RNA-binding protein that acts as a pre-mRNA splicing factor. Acts by promoting exon inclusion via regulation of exon cassette splicing. Also acts as a transcriptional coactivator for steroid nuclear receptors ESR1/ER-alpha and ESR2/ER-beta, and JUN/AP-1, independently of the pre-mRNA splicing factor activity.</text>
</comment>
<evidence type="ECO:0000313" key="21">
    <source>
        <dbReference type="Proteomes" id="UP000515159"/>
    </source>
</evidence>
<evidence type="ECO:0000256" key="1">
    <source>
        <dbReference type="ARBA" id="ARBA00004123"/>
    </source>
</evidence>
<proteinExistence type="predicted"/>
<dbReference type="GO" id="GO:0003723">
    <property type="term" value="F:RNA binding"/>
    <property type="evidence" value="ECO:0007669"/>
    <property type="project" value="UniProtKB-UniRule"/>
</dbReference>
<keyword evidence="4" id="KW-0507">mRNA processing</keyword>
<keyword evidence="8" id="KW-0007">Acetylation</keyword>
<dbReference type="SMART" id="SM00360">
    <property type="entry name" value="RRM"/>
    <property type="match status" value="3"/>
</dbReference>
<keyword evidence="10" id="KW-0010">Activator</keyword>
<evidence type="ECO:0000256" key="7">
    <source>
        <dbReference type="ARBA" id="ARBA00022884"/>
    </source>
</evidence>
<dbReference type="InterPro" id="IPR006509">
    <property type="entry name" value="RBM39_SF"/>
</dbReference>
<evidence type="ECO:0000256" key="3">
    <source>
        <dbReference type="ARBA" id="ARBA00022553"/>
    </source>
</evidence>
<dbReference type="CDD" id="cd12285">
    <property type="entry name" value="RRM3_RBM39_like"/>
    <property type="match status" value="1"/>
</dbReference>
<dbReference type="GO" id="GO:0005634">
    <property type="term" value="C:nucleus"/>
    <property type="evidence" value="ECO:0007669"/>
    <property type="project" value="UniProtKB-SubCell"/>
</dbReference>
<dbReference type="Gene3D" id="3.30.70.330">
    <property type="match status" value="3"/>
</dbReference>
<evidence type="ECO:0000256" key="16">
    <source>
        <dbReference type="ARBA" id="ARBA00067868"/>
    </source>
</evidence>
<dbReference type="RefSeq" id="XP_033819281.1">
    <property type="nucleotide sequence ID" value="XM_033963390.1"/>
</dbReference>
<keyword evidence="7 18" id="KW-0694">RNA-binding</keyword>
<dbReference type="InterPro" id="IPR035979">
    <property type="entry name" value="RBD_domain_sf"/>
</dbReference>
<dbReference type="GO" id="GO:0010468">
    <property type="term" value="P:regulation of gene expression"/>
    <property type="evidence" value="ECO:0007669"/>
    <property type="project" value="UniProtKB-ARBA"/>
</dbReference>
<evidence type="ECO:0000256" key="9">
    <source>
        <dbReference type="ARBA" id="ARBA00023015"/>
    </source>
</evidence>
<dbReference type="PANTHER" id="PTHR48036">
    <property type="entry name" value="SPLICING FACTOR (PAD-1), PUTATIVE (AFU_ORTHOLOGUE AFUA_1G15810)-RELATED"/>
    <property type="match status" value="1"/>
</dbReference>
<comment type="subcellular location">
    <subcellularLocation>
        <location evidence="1">Nucleus</location>
    </subcellularLocation>
</comment>
<feature type="domain" description="RRM" evidence="20">
    <location>
        <begin position="152"/>
        <end position="229"/>
    </location>
</feature>
<dbReference type="Pfam" id="PF00076">
    <property type="entry name" value="RRM_1"/>
    <property type="match status" value="2"/>
</dbReference>
<keyword evidence="11" id="KW-0804">Transcription</keyword>
<keyword evidence="12" id="KW-0508">mRNA splicing</keyword>
<comment type="subunit">
    <text evidence="15">Interacts with NCOA6 and JUN. Interacts with ESR1 and ESR2, in the presence of estradiol (E2). Interacts with RSRC1 (via Arg/Ser-rich domain). Interacts with SF3B1. Interacts with ZNF106 (via N-terminus).</text>
</comment>
<evidence type="ECO:0000256" key="8">
    <source>
        <dbReference type="ARBA" id="ARBA00022990"/>
    </source>
</evidence>
<evidence type="ECO:0000256" key="13">
    <source>
        <dbReference type="ARBA" id="ARBA00023242"/>
    </source>
</evidence>
<dbReference type="InterPro" id="IPR029123">
    <property type="entry name" value="RBM39_linker"/>
</dbReference>
<keyword evidence="9" id="KW-0805">Transcription regulation</keyword>
<dbReference type="NCBIfam" id="TIGR01622">
    <property type="entry name" value="SF-CC1"/>
    <property type="match status" value="1"/>
</dbReference>
<gene>
    <name evidence="22" type="primary">RBM39</name>
</gene>
<dbReference type="CDD" id="cd12537">
    <property type="entry name" value="RRM1_RBM23"/>
    <property type="match status" value="1"/>
</dbReference>
<dbReference type="Pfam" id="PF15519">
    <property type="entry name" value="RBM39linker"/>
    <property type="match status" value="2"/>
</dbReference>
<evidence type="ECO:0000256" key="2">
    <source>
        <dbReference type="ARBA" id="ARBA00022499"/>
    </source>
</evidence>
<sequence>MADDIDIEAMLEAPYRKDENKLSSANGHEERSKKRKKSRSRSRSHERKRSRSKERKRSRDRERKKSRSRERKRSRSKERRRSRSRSRDRRFRGHYRNPYPGPKFNSSMRGKMGIPHGIKLRRRSRSRSPFKRDRSPVREPIDNLTPEERDARTVFCMQLAARIRPRDLEEFFSTVGKVRDVRMISDRNSRRSKGIAYVEFVDVSSVPLAIGLTGQRVLGVPIIVQASQAEKNRAAAMANNLQKGSAGPMRLYVGSLHFNITEDMLRGIFEPFGRIESIQLMMDSETGRSKGYGFITFSDSECAKKALEQLNGFELAGRPMKVGHVTERIDASSASSFLDSDELERTGIDLGTTGRLQLMARLAEGTGLQIPPAAQQALQMSGSLAFGAVADLQSRLTQQSEVLAAAAAAAAAASASAAAAAAVTATVTAASSSAASSQPLATQCFQLSNMFNPQTEEEPGWDTEIKDDVIEECNKHGGVIHIYVDKSSTQGNVYVKCPSVAAAIAAVNALHGRWFAGKMITAAYVPLPTYHSLFPDSMTATELLVPVRR</sequence>
<feature type="compositionally biased region" description="Basic residues" evidence="19">
    <location>
        <begin position="118"/>
        <end position="129"/>
    </location>
</feature>
<evidence type="ECO:0000256" key="17">
    <source>
        <dbReference type="ARBA" id="ARBA00075577"/>
    </source>
</evidence>
<feature type="region of interest" description="Disordered" evidence="19">
    <location>
        <begin position="1"/>
        <end position="142"/>
    </location>
</feature>
<keyword evidence="5" id="KW-0677">Repeat</keyword>
<protein>
    <recommendedName>
        <fullName evidence="16">RNA-binding protein 39</fullName>
    </recommendedName>
    <alternativeName>
        <fullName evidence="17">RNA-binding motif protein 39</fullName>
    </alternativeName>
</protein>
<dbReference type="CTD" id="9584"/>
<keyword evidence="21" id="KW-1185">Reference proteome</keyword>